<comment type="caution">
    <text evidence="2">The sequence shown here is derived from an EMBL/GenBank/DDBJ whole genome shotgun (WGS) entry which is preliminary data.</text>
</comment>
<proteinExistence type="predicted"/>
<dbReference type="CDD" id="cd04179">
    <property type="entry name" value="DPM_DPG-synthase_like"/>
    <property type="match status" value="1"/>
</dbReference>
<evidence type="ECO:0000259" key="1">
    <source>
        <dbReference type="Pfam" id="PF00535"/>
    </source>
</evidence>
<evidence type="ECO:0000313" key="2">
    <source>
        <dbReference type="EMBL" id="HIX49139.1"/>
    </source>
</evidence>
<reference evidence="2" key="2">
    <citation type="submission" date="2021-04" db="EMBL/GenBank/DDBJ databases">
        <authorList>
            <person name="Gilroy R."/>
        </authorList>
    </citation>
    <scope>NUCLEOTIDE SEQUENCE</scope>
    <source>
        <strain evidence="2">ChiSjej5B23-15282</strain>
    </source>
</reference>
<protein>
    <submittedName>
        <fullName evidence="2">Glycosyltransferase family 2 protein</fullName>
    </submittedName>
</protein>
<name>A0A9D1VY74_9FIRM</name>
<feature type="domain" description="Glycosyltransferase 2-like" evidence="1">
    <location>
        <begin position="35"/>
        <end position="138"/>
    </location>
</feature>
<reference evidence="2" key="1">
    <citation type="journal article" date="2021" name="PeerJ">
        <title>Extensive microbial diversity within the chicken gut microbiome revealed by metagenomics and culture.</title>
        <authorList>
            <person name="Gilroy R."/>
            <person name="Ravi A."/>
            <person name="Getino M."/>
            <person name="Pursley I."/>
            <person name="Horton D.L."/>
            <person name="Alikhan N.F."/>
            <person name="Baker D."/>
            <person name="Gharbi K."/>
            <person name="Hall N."/>
            <person name="Watson M."/>
            <person name="Adriaenssens E.M."/>
            <person name="Foster-Nyarko E."/>
            <person name="Jarju S."/>
            <person name="Secka A."/>
            <person name="Antonio M."/>
            <person name="Oren A."/>
            <person name="Chaudhuri R.R."/>
            <person name="La Ragione R."/>
            <person name="Hildebrand F."/>
            <person name="Pallen M.J."/>
        </authorList>
    </citation>
    <scope>NUCLEOTIDE SEQUENCE</scope>
    <source>
        <strain evidence="2">ChiSjej5B23-15282</strain>
    </source>
</reference>
<accession>A0A9D1VY74</accession>
<dbReference type="AlphaFoldDB" id="A0A9D1VY74"/>
<dbReference type="SUPFAM" id="SSF53448">
    <property type="entry name" value="Nucleotide-diphospho-sugar transferases"/>
    <property type="match status" value="1"/>
</dbReference>
<gene>
    <name evidence="2" type="ORF">H9981_09065</name>
</gene>
<dbReference type="Proteomes" id="UP000824243">
    <property type="component" value="Unassembled WGS sequence"/>
</dbReference>
<dbReference type="EMBL" id="DXFA01000154">
    <property type="protein sequence ID" value="HIX49139.1"/>
    <property type="molecule type" value="Genomic_DNA"/>
</dbReference>
<sequence length="234" mass="26354">MKECETMKNWIIIPALEPGDRLCAYIRELQQRICASVLVVDDGSGDASRHIFGRIEEMKGCTVLRHEKNRGKGRALKTAFAYVEEQTGKRSRIICVDCDGQHSPEDVEHILGLAAVEPGTLILGVRDFSEKGVPFRSLFGNRAVSFLFWLVCGEWLRDTQTGLRAFDGSLLDLMREIPGERFEYETQMLVSCAKNGVPIVDRPIRTIYEDGNTGSHFRPFRDSASVLKALFSLR</sequence>
<dbReference type="InterPro" id="IPR001173">
    <property type="entry name" value="Glyco_trans_2-like"/>
</dbReference>
<dbReference type="Pfam" id="PF00535">
    <property type="entry name" value="Glycos_transf_2"/>
    <property type="match status" value="1"/>
</dbReference>
<dbReference type="Gene3D" id="3.90.550.10">
    <property type="entry name" value="Spore Coat Polysaccharide Biosynthesis Protein SpsA, Chain A"/>
    <property type="match status" value="1"/>
</dbReference>
<dbReference type="PANTHER" id="PTHR10859:SF114">
    <property type="entry name" value="DOLICHOL-PHOSPHATE MANNOSYLTRANSFERASE"/>
    <property type="match status" value="1"/>
</dbReference>
<dbReference type="GO" id="GO:0006487">
    <property type="term" value="P:protein N-linked glycosylation"/>
    <property type="evidence" value="ECO:0007669"/>
    <property type="project" value="TreeGrafter"/>
</dbReference>
<evidence type="ECO:0000313" key="3">
    <source>
        <dbReference type="Proteomes" id="UP000824243"/>
    </source>
</evidence>
<dbReference type="InterPro" id="IPR029044">
    <property type="entry name" value="Nucleotide-diphossugar_trans"/>
</dbReference>
<dbReference type="PANTHER" id="PTHR10859">
    <property type="entry name" value="GLYCOSYL TRANSFERASE"/>
    <property type="match status" value="1"/>
</dbReference>
<organism evidence="2 3">
    <name type="scientific">Candidatus Mediterraneibacter caccavium</name>
    <dbReference type="NCBI Taxonomy" id="2838661"/>
    <lineage>
        <taxon>Bacteria</taxon>
        <taxon>Bacillati</taxon>
        <taxon>Bacillota</taxon>
        <taxon>Clostridia</taxon>
        <taxon>Lachnospirales</taxon>
        <taxon>Lachnospiraceae</taxon>
        <taxon>Mediterraneibacter</taxon>
    </lineage>
</organism>